<evidence type="ECO:0000256" key="1">
    <source>
        <dbReference type="ARBA" id="ARBA00007174"/>
    </source>
</evidence>
<organism evidence="6 7">
    <name type="scientific">Catenovulum sediminis</name>
    <dbReference type="NCBI Taxonomy" id="1740262"/>
    <lineage>
        <taxon>Bacteria</taxon>
        <taxon>Pseudomonadati</taxon>
        <taxon>Pseudomonadota</taxon>
        <taxon>Gammaproteobacteria</taxon>
        <taxon>Alteromonadales</taxon>
        <taxon>Alteromonadaceae</taxon>
        <taxon>Catenovulum</taxon>
    </lineage>
</organism>
<dbReference type="SUPFAM" id="SSF51316">
    <property type="entry name" value="Mss4-like"/>
    <property type="match status" value="1"/>
</dbReference>
<feature type="binding site" evidence="4">
    <location>
        <position position="43"/>
    </location>
    <ligand>
        <name>Zn(2+)</name>
        <dbReference type="ChEBI" id="CHEBI:29105"/>
    </ligand>
</feature>
<dbReference type="PANTHER" id="PTHR10173">
    <property type="entry name" value="METHIONINE SULFOXIDE REDUCTASE"/>
    <property type="match status" value="1"/>
</dbReference>
<feature type="binding site" evidence="4">
    <location>
        <position position="46"/>
    </location>
    <ligand>
        <name>Zn(2+)</name>
        <dbReference type="ChEBI" id="CHEBI:29105"/>
    </ligand>
</feature>
<dbReference type="EMBL" id="JBELOE010000239">
    <property type="protein sequence ID" value="MER2492952.1"/>
    <property type="molecule type" value="Genomic_DNA"/>
</dbReference>
<proteinExistence type="inferred from homology"/>
<evidence type="ECO:0000256" key="4">
    <source>
        <dbReference type="HAMAP-Rule" id="MF_01400"/>
    </source>
</evidence>
<dbReference type="Pfam" id="PF01641">
    <property type="entry name" value="SelR"/>
    <property type="match status" value="1"/>
</dbReference>
<dbReference type="HAMAP" id="MF_01400">
    <property type="entry name" value="MsrB"/>
    <property type="match status" value="1"/>
</dbReference>
<feature type="binding site" evidence="4">
    <location>
        <position position="92"/>
    </location>
    <ligand>
        <name>Zn(2+)</name>
        <dbReference type="ChEBI" id="CHEBI:29105"/>
    </ligand>
</feature>
<feature type="active site" description="Nucleophile" evidence="4">
    <location>
        <position position="115"/>
    </location>
</feature>
<keyword evidence="2 4" id="KW-0560">Oxidoreductase</keyword>
<dbReference type="EC" id="1.8.4.12" evidence="4"/>
<keyword evidence="7" id="KW-1185">Reference proteome</keyword>
<evidence type="ECO:0000313" key="6">
    <source>
        <dbReference type="EMBL" id="MER2492952.1"/>
    </source>
</evidence>
<evidence type="ECO:0000259" key="5">
    <source>
        <dbReference type="PROSITE" id="PS51790"/>
    </source>
</evidence>
<dbReference type="PANTHER" id="PTHR10173:SF52">
    <property type="entry name" value="METHIONINE-R-SULFOXIDE REDUCTASE B1"/>
    <property type="match status" value="1"/>
</dbReference>
<name>A0ABV1RJV5_9ALTE</name>
<keyword evidence="4" id="KW-0479">Metal-binding</keyword>
<comment type="caution">
    <text evidence="6">The sequence shown here is derived from an EMBL/GenBank/DDBJ whole genome shotgun (WGS) entry which is preliminary data.</text>
</comment>
<dbReference type="NCBIfam" id="TIGR00357">
    <property type="entry name" value="peptide-methionine (R)-S-oxide reductase MsrB"/>
    <property type="match status" value="1"/>
</dbReference>
<comment type="catalytic activity">
    <reaction evidence="3 4">
        <text>L-methionyl-[protein] + [thioredoxin]-disulfide + H2O = L-methionyl-(R)-S-oxide-[protein] + [thioredoxin]-dithiol</text>
        <dbReference type="Rhea" id="RHEA:24164"/>
        <dbReference type="Rhea" id="RHEA-COMP:10698"/>
        <dbReference type="Rhea" id="RHEA-COMP:10700"/>
        <dbReference type="Rhea" id="RHEA-COMP:12313"/>
        <dbReference type="Rhea" id="RHEA-COMP:12314"/>
        <dbReference type="ChEBI" id="CHEBI:15377"/>
        <dbReference type="ChEBI" id="CHEBI:16044"/>
        <dbReference type="ChEBI" id="CHEBI:29950"/>
        <dbReference type="ChEBI" id="CHEBI:45764"/>
        <dbReference type="ChEBI" id="CHEBI:50058"/>
        <dbReference type="EC" id="1.8.4.12"/>
    </reaction>
</comment>
<dbReference type="Gene3D" id="2.170.150.20">
    <property type="entry name" value="Peptide methionine sulfoxide reductase"/>
    <property type="match status" value="1"/>
</dbReference>
<evidence type="ECO:0000313" key="7">
    <source>
        <dbReference type="Proteomes" id="UP001467690"/>
    </source>
</evidence>
<keyword evidence="4" id="KW-0862">Zinc</keyword>
<evidence type="ECO:0000256" key="3">
    <source>
        <dbReference type="ARBA" id="ARBA00048488"/>
    </source>
</evidence>
<feature type="domain" description="MsrB" evidence="5">
    <location>
        <begin position="4"/>
        <end position="126"/>
    </location>
</feature>
<dbReference type="InterPro" id="IPR002579">
    <property type="entry name" value="Met_Sox_Rdtase_MsrB_dom"/>
</dbReference>
<feature type="binding site" evidence="4">
    <location>
        <position position="95"/>
    </location>
    <ligand>
        <name>Zn(2+)</name>
        <dbReference type="ChEBI" id="CHEBI:29105"/>
    </ligand>
</feature>
<dbReference type="RefSeq" id="WP_143872319.1">
    <property type="nucleotide sequence ID" value="NZ_CP041660.1"/>
</dbReference>
<dbReference type="Proteomes" id="UP001467690">
    <property type="component" value="Unassembled WGS sequence"/>
</dbReference>
<comment type="cofactor">
    <cofactor evidence="4">
        <name>Zn(2+)</name>
        <dbReference type="ChEBI" id="CHEBI:29105"/>
    </cofactor>
    <text evidence="4">Binds 1 zinc ion per subunit. The zinc ion is important for the structural integrity of the protein.</text>
</comment>
<accession>A0ABV1RJV5</accession>
<reference evidence="6 7" key="1">
    <citation type="submission" date="2024-06" db="EMBL/GenBank/DDBJ databases">
        <authorList>
            <person name="Chen R.Y."/>
        </authorList>
    </citation>
    <scope>NUCLEOTIDE SEQUENCE [LARGE SCALE GENOMIC DNA]</scope>
    <source>
        <strain evidence="6 7">D2</strain>
    </source>
</reference>
<protein>
    <recommendedName>
        <fullName evidence="4">Peptide methionine sulfoxide reductase MsrB</fullName>
        <ecNumber evidence="4">1.8.4.12</ecNumber>
    </recommendedName>
    <alternativeName>
        <fullName evidence="4">Peptide-methionine (R)-S-oxide reductase</fullName>
    </alternativeName>
</protein>
<evidence type="ECO:0000256" key="2">
    <source>
        <dbReference type="ARBA" id="ARBA00023002"/>
    </source>
</evidence>
<dbReference type="GO" id="GO:0033743">
    <property type="term" value="F:peptide-methionine (R)-S-oxide reductase activity"/>
    <property type="evidence" value="ECO:0007669"/>
    <property type="project" value="UniProtKB-EC"/>
</dbReference>
<sequence length="130" mass="14812">MKDNKYWQQKLDEETYRVTRQGGTEYPHTGKYLHHDAAGVYTCVCCKQPLFTSQQKFDSGCGWPAFFDSINNANIRFLVDESHGMVRTEIRCAHCDAHLGHVFNDGPQPTGQRYCVNSVSLDFSAEEQSN</sequence>
<dbReference type="InterPro" id="IPR028427">
    <property type="entry name" value="Met_Sox_Rdtase_MsrB"/>
</dbReference>
<dbReference type="InterPro" id="IPR011057">
    <property type="entry name" value="Mss4-like_sf"/>
</dbReference>
<comment type="similarity">
    <text evidence="1 4">Belongs to the MsrB Met sulfoxide reductase family.</text>
</comment>
<dbReference type="PROSITE" id="PS51790">
    <property type="entry name" value="MSRB"/>
    <property type="match status" value="1"/>
</dbReference>
<gene>
    <name evidence="4 6" type="primary">msrB</name>
    <name evidence="6" type="ORF">ABS311_13800</name>
</gene>